<name>A0AAD7RBZ5_9TELE</name>
<gene>
    <name evidence="14" type="ORF">AAFF_G00264890</name>
</gene>
<sequence length="378" mass="40783">MSWTFLTRLLEELQHHSTPVGRLWLTALVVFRIVLTAVGGEAIYHDEQSKFVCNAAQPGCENVCYDGFAPLSHVRFWVFQIVLVATPSLLYLGYAVGKIARREESEEGGRGQEDDDDREYEPMIYGEAEMEAEPRRRGRGRGRRHAGRRRIGADGLMGVYVLQLLTRTLLEAGFLAGQYALYGVRVPAVFVCSAAPCPHSVDCFVSRPTEKTVFLRVMYAVTALCLALNAWEIVHLGAGALRDSLRRPAPPPPPGPGGVGPGPGGEAGPGAGRVRRMAVGAEGLQYTDLSGTKMACKQNRANSAQEEQQEEQQERGSEEDSAPLGGGGSALALEVQRARERLDAALRAYNQSQERGNGRPARGQGGGAAAAAAAGLWR</sequence>
<dbReference type="SMART" id="SM00037">
    <property type="entry name" value="CNX"/>
    <property type="match status" value="1"/>
</dbReference>
<dbReference type="PROSITE" id="PS00408">
    <property type="entry name" value="CONNEXINS_2"/>
    <property type="match status" value="1"/>
</dbReference>
<keyword evidence="6" id="KW-0965">Cell junction</keyword>
<comment type="caution">
    <text evidence="14">The sequence shown here is derived from an EMBL/GenBank/DDBJ whole genome shotgun (WGS) entry which is preliminary data.</text>
</comment>
<evidence type="ECO:0000259" key="12">
    <source>
        <dbReference type="SMART" id="SM00037"/>
    </source>
</evidence>
<feature type="compositionally biased region" description="Gly residues" evidence="10">
    <location>
        <begin position="257"/>
        <end position="271"/>
    </location>
</feature>
<dbReference type="SMART" id="SM01089">
    <property type="entry name" value="Connexin_CCC"/>
    <property type="match status" value="1"/>
</dbReference>
<feature type="region of interest" description="Disordered" evidence="10">
    <location>
        <begin position="346"/>
        <end position="378"/>
    </location>
</feature>
<reference evidence="14" key="1">
    <citation type="journal article" date="2023" name="Science">
        <title>Genome structures resolve the early diversification of teleost fishes.</title>
        <authorList>
            <person name="Parey E."/>
            <person name="Louis A."/>
            <person name="Montfort J."/>
            <person name="Bouchez O."/>
            <person name="Roques C."/>
            <person name="Iampietro C."/>
            <person name="Lluch J."/>
            <person name="Castinel A."/>
            <person name="Donnadieu C."/>
            <person name="Desvignes T."/>
            <person name="Floi Bucao C."/>
            <person name="Jouanno E."/>
            <person name="Wen M."/>
            <person name="Mejri S."/>
            <person name="Dirks R."/>
            <person name="Jansen H."/>
            <person name="Henkel C."/>
            <person name="Chen W.J."/>
            <person name="Zahm M."/>
            <person name="Cabau C."/>
            <person name="Klopp C."/>
            <person name="Thompson A.W."/>
            <person name="Robinson-Rechavi M."/>
            <person name="Braasch I."/>
            <person name="Lecointre G."/>
            <person name="Bobe J."/>
            <person name="Postlethwait J.H."/>
            <person name="Berthelot C."/>
            <person name="Roest Crollius H."/>
            <person name="Guiguen Y."/>
        </authorList>
    </citation>
    <scope>NUCLEOTIDE SEQUENCE</scope>
    <source>
        <strain evidence="14">NC1722</strain>
    </source>
</reference>
<evidence type="ECO:0000256" key="4">
    <source>
        <dbReference type="ARBA" id="ARBA00022692"/>
    </source>
</evidence>
<dbReference type="PANTHER" id="PTHR11984:SF6">
    <property type="entry name" value="GAP JUNCTION GAMMA-1 PROTEIN"/>
    <property type="match status" value="1"/>
</dbReference>
<dbReference type="Gene3D" id="1.20.1440.80">
    <property type="entry name" value="Gap junction channel protein cysteine-rich domain"/>
    <property type="match status" value="1"/>
</dbReference>
<dbReference type="GO" id="GO:0007267">
    <property type="term" value="P:cell-cell signaling"/>
    <property type="evidence" value="ECO:0007669"/>
    <property type="project" value="TreeGrafter"/>
</dbReference>
<evidence type="ECO:0000256" key="6">
    <source>
        <dbReference type="ARBA" id="ARBA00022949"/>
    </source>
</evidence>
<evidence type="ECO:0000256" key="7">
    <source>
        <dbReference type="ARBA" id="ARBA00022989"/>
    </source>
</evidence>
<evidence type="ECO:0000313" key="14">
    <source>
        <dbReference type="EMBL" id="KAJ8377261.1"/>
    </source>
</evidence>
<comment type="subunit">
    <text evidence="9">A connexon is composed of a hexamer of connexins.</text>
</comment>
<dbReference type="InterPro" id="IPR013092">
    <property type="entry name" value="Connexin_N"/>
</dbReference>
<dbReference type="Proteomes" id="UP001221898">
    <property type="component" value="Unassembled WGS sequence"/>
</dbReference>
<keyword evidence="5 9" id="KW-0303">Gap junction</keyword>
<evidence type="ECO:0000256" key="5">
    <source>
        <dbReference type="ARBA" id="ARBA00022868"/>
    </source>
</evidence>
<dbReference type="GO" id="GO:0005243">
    <property type="term" value="F:gap junction channel activity"/>
    <property type="evidence" value="ECO:0007669"/>
    <property type="project" value="TreeGrafter"/>
</dbReference>
<evidence type="ECO:0000313" key="15">
    <source>
        <dbReference type="Proteomes" id="UP001221898"/>
    </source>
</evidence>
<feature type="region of interest" description="Disordered" evidence="10">
    <location>
        <begin position="290"/>
        <end position="332"/>
    </location>
</feature>
<dbReference type="EMBL" id="JAINUG010000360">
    <property type="protein sequence ID" value="KAJ8377261.1"/>
    <property type="molecule type" value="Genomic_DNA"/>
</dbReference>
<feature type="domain" description="Connexin N-terminal" evidence="12">
    <location>
        <begin position="42"/>
        <end position="75"/>
    </location>
</feature>
<keyword evidence="7 11" id="KW-1133">Transmembrane helix</keyword>
<feature type="transmembrane region" description="Helical" evidence="11">
    <location>
        <begin position="76"/>
        <end position="96"/>
    </location>
</feature>
<keyword evidence="8 11" id="KW-0472">Membrane</keyword>
<organism evidence="14 15">
    <name type="scientific">Aldrovandia affinis</name>
    <dbReference type="NCBI Taxonomy" id="143900"/>
    <lineage>
        <taxon>Eukaryota</taxon>
        <taxon>Metazoa</taxon>
        <taxon>Chordata</taxon>
        <taxon>Craniata</taxon>
        <taxon>Vertebrata</taxon>
        <taxon>Euteleostomi</taxon>
        <taxon>Actinopterygii</taxon>
        <taxon>Neopterygii</taxon>
        <taxon>Teleostei</taxon>
        <taxon>Notacanthiformes</taxon>
        <taxon>Halosauridae</taxon>
        <taxon>Aldrovandia</taxon>
    </lineage>
</organism>
<evidence type="ECO:0000256" key="3">
    <source>
        <dbReference type="ARBA" id="ARBA00022475"/>
    </source>
</evidence>
<evidence type="ECO:0000256" key="8">
    <source>
        <dbReference type="ARBA" id="ARBA00023136"/>
    </source>
</evidence>
<comment type="subcellular location">
    <subcellularLocation>
        <location evidence="1">Cell junction</location>
        <location evidence="1">Gap junction</location>
    </subcellularLocation>
    <subcellularLocation>
        <location evidence="2 9">Cell membrane</location>
        <topology evidence="2 9">Multi-pass membrane protein</topology>
    </subcellularLocation>
</comment>
<comment type="function">
    <text evidence="9">One gap junction consists of a cluster of closely packed pairs of transmembrane channels, the connexons, through which materials of low MW diffuse from one cell to a neighboring cell.</text>
</comment>
<proteinExistence type="inferred from homology"/>
<evidence type="ECO:0000256" key="11">
    <source>
        <dbReference type="SAM" id="Phobius"/>
    </source>
</evidence>
<comment type="similarity">
    <text evidence="9">Belongs to the connexin family.</text>
</comment>
<dbReference type="InterPro" id="IPR019570">
    <property type="entry name" value="Connexin_CCC"/>
</dbReference>
<dbReference type="PANTHER" id="PTHR11984">
    <property type="entry name" value="CONNEXIN"/>
    <property type="match status" value="1"/>
</dbReference>
<dbReference type="PRINTS" id="PR00206">
    <property type="entry name" value="CONNEXIN"/>
</dbReference>
<evidence type="ECO:0000256" key="2">
    <source>
        <dbReference type="ARBA" id="ARBA00004651"/>
    </source>
</evidence>
<feature type="region of interest" description="Disordered" evidence="10">
    <location>
        <begin position="245"/>
        <end position="272"/>
    </location>
</feature>
<keyword evidence="3" id="KW-1003">Cell membrane</keyword>
<keyword evidence="15" id="KW-1185">Reference proteome</keyword>
<dbReference type="InterPro" id="IPR038359">
    <property type="entry name" value="Connexin_N_sf"/>
</dbReference>
<dbReference type="GO" id="GO:0005922">
    <property type="term" value="C:connexin complex"/>
    <property type="evidence" value="ECO:0007669"/>
    <property type="project" value="InterPro"/>
</dbReference>
<feature type="domain" description="Connexin cysteine-rich" evidence="13">
    <location>
        <begin position="170"/>
        <end position="236"/>
    </location>
</feature>
<feature type="compositionally biased region" description="Low complexity" evidence="10">
    <location>
        <begin position="369"/>
        <end position="378"/>
    </location>
</feature>
<accession>A0AAD7RBZ5</accession>
<evidence type="ECO:0000256" key="1">
    <source>
        <dbReference type="ARBA" id="ARBA00004610"/>
    </source>
</evidence>
<keyword evidence="4 9" id="KW-0812">Transmembrane</keyword>
<dbReference type="AlphaFoldDB" id="A0AAD7RBZ5"/>
<feature type="transmembrane region" description="Helical" evidence="11">
    <location>
        <begin position="217"/>
        <end position="238"/>
    </location>
</feature>
<protein>
    <recommendedName>
        <fullName evidence="9">Gap junction protein</fullName>
    </recommendedName>
</protein>
<dbReference type="Pfam" id="PF00029">
    <property type="entry name" value="Connexin"/>
    <property type="match status" value="1"/>
</dbReference>
<evidence type="ECO:0000259" key="13">
    <source>
        <dbReference type="SMART" id="SM01089"/>
    </source>
</evidence>
<dbReference type="InterPro" id="IPR017990">
    <property type="entry name" value="Connexin_CS"/>
</dbReference>
<evidence type="ECO:0000256" key="10">
    <source>
        <dbReference type="SAM" id="MobiDB-lite"/>
    </source>
</evidence>
<feature type="transmembrane region" description="Helical" evidence="11">
    <location>
        <begin position="21"/>
        <end position="40"/>
    </location>
</feature>
<evidence type="ECO:0000256" key="9">
    <source>
        <dbReference type="RuleBase" id="RU000630"/>
    </source>
</evidence>
<dbReference type="InterPro" id="IPR000500">
    <property type="entry name" value="Connexin"/>
</dbReference>